<dbReference type="EMBL" id="LXLT01000055">
    <property type="protein sequence ID" value="OFD75266.1"/>
    <property type="molecule type" value="Genomic_DNA"/>
</dbReference>
<dbReference type="PATRIC" id="fig|86662.25.peg.3739"/>
<reference evidence="1 2" key="1">
    <citation type="submission" date="2016-05" db="EMBL/GenBank/DDBJ databases">
        <title>Bacillus thuringiensis and Bacillus weihenstephanensis as novel biocontrol agents of wilt causing Verticillium species.</title>
        <authorList>
            <person name="Hollensteiner J."/>
            <person name="Wemheuer F."/>
            <person name="Harting R."/>
            <person name="Kolarzyk A."/>
            <person name="Diaz-Valerio S."/>
            <person name="Poehlein A."/>
            <person name="Brzuszkiewicz E."/>
            <person name="Nesemann K."/>
            <person name="Braus-Stromeyer S."/>
            <person name="Braus G."/>
            <person name="Daniel R."/>
            <person name="Liesegang H."/>
        </authorList>
    </citation>
    <scope>NUCLEOTIDE SEQUENCE [LARGE SCALE GENOMIC DNA]</scope>
    <source>
        <strain evidence="1 2">GOE8</strain>
    </source>
</reference>
<evidence type="ECO:0000313" key="2">
    <source>
        <dbReference type="Proteomes" id="UP000175706"/>
    </source>
</evidence>
<name>A0A1E8B4I5_BACMY</name>
<dbReference type="Gene3D" id="2.20.25.10">
    <property type="match status" value="1"/>
</dbReference>
<comment type="caution">
    <text evidence="1">The sequence shown here is derived from an EMBL/GenBank/DDBJ whole genome shotgun (WGS) entry which is preliminary data.</text>
</comment>
<proteinExistence type="predicted"/>
<evidence type="ECO:0008006" key="3">
    <source>
        <dbReference type="Google" id="ProtNLM"/>
    </source>
</evidence>
<accession>A0A1E8B4I5</accession>
<sequence length="84" mass="9546">MEVNCRREWKQIKGGALMKQKGVQTCPNCGSQNIGEGEFVGYAQIRKKETMFTSSPVDAYICTDCGHILSLKVRNYEKFKQKPL</sequence>
<dbReference type="AlphaFoldDB" id="A0A1E8B4I5"/>
<evidence type="ECO:0000313" key="1">
    <source>
        <dbReference type="EMBL" id="OFD75266.1"/>
    </source>
</evidence>
<gene>
    <name evidence="1" type="ORF">BWGOE8_36440</name>
</gene>
<protein>
    <recommendedName>
        <fullName evidence="3">Transcription initiation factor TFIIIB</fullName>
    </recommendedName>
</protein>
<dbReference type="Proteomes" id="UP000175706">
    <property type="component" value="Unassembled WGS sequence"/>
</dbReference>
<organism evidence="1 2">
    <name type="scientific">Bacillus mycoides</name>
    <dbReference type="NCBI Taxonomy" id="1405"/>
    <lineage>
        <taxon>Bacteria</taxon>
        <taxon>Bacillati</taxon>
        <taxon>Bacillota</taxon>
        <taxon>Bacilli</taxon>
        <taxon>Bacillales</taxon>
        <taxon>Bacillaceae</taxon>
        <taxon>Bacillus</taxon>
        <taxon>Bacillus cereus group</taxon>
    </lineage>
</organism>